<name>A0A9X3CAM9_9FLAO</name>
<protein>
    <submittedName>
        <fullName evidence="1">RHS repeat-associated core domain-containing protein</fullName>
    </submittedName>
</protein>
<gene>
    <name evidence="1" type="ORF">OIU80_20820</name>
</gene>
<keyword evidence="2" id="KW-1185">Reference proteome</keyword>
<feature type="non-terminal residue" evidence="1">
    <location>
        <position position="1"/>
    </location>
</feature>
<reference evidence="1" key="1">
    <citation type="submission" date="2022-10" db="EMBL/GenBank/DDBJ databases">
        <title>Two novel species of Flavobacterium.</title>
        <authorList>
            <person name="Liu Q."/>
            <person name="Xin Y.-H."/>
        </authorList>
    </citation>
    <scope>NUCLEOTIDE SEQUENCE</scope>
    <source>
        <strain evidence="1">LS1R47</strain>
    </source>
</reference>
<comment type="caution">
    <text evidence="1">The sequence shown here is derived from an EMBL/GenBank/DDBJ whole genome shotgun (WGS) entry which is preliminary data.</text>
</comment>
<dbReference type="AlphaFoldDB" id="A0A9X3CAM9"/>
<evidence type="ECO:0000313" key="2">
    <source>
        <dbReference type="Proteomes" id="UP001151133"/>
    </source>
</evidence>
<dbReference type="InterPro" id="IPR022385">
    <property type="entry name" value="Rhs_assc_core"/>
</dbReference>
<dbReference type="NCBIfam" id="TIGR03696">
    <property type="entry name" value="Rhs_assc_core"/>
    <property type="match status" value="1"/>
</dbReference>
<dbReference type="Gene3D" id="2.180.10.10">
    <property type="entry name" value="RHS repeat-associated core"/>
    <property type="match status" value="1"/>
</dbReference>
<dbReference type="PRINTS" id="PR00394">
    <property type="entry name" value="RHSPROTEIN"/>
</dbReference>
<dbReference type="RefSeq" id="WP_264288884.1">
    <property type="nucleotide sequence ID" value="NZ_JAOZEV010000053.1"/>
</dbReference>
<dbReference type="EMBL" id="JAOZEV010000053">
    <property type="protein sequence ID" value="MCV9934726.1"/>
    <property type="molecule type" value="Genomic_DNA"/>
</dbReference>
<proteinExistence type="predicted"/>
<organism evidence="1 2">
    <name type="scientific">Flavobacterium frigoritolerans</name>
    <dbReference type="NCBI Taxonomy" id="2987686"/>
    <lineage>
        <taxon>Bacteria</taxon>
        <taxon>Pseudomonadati</taxon>
        <taxon>Bacteroidota</taxon>
        <taxon>Flavobacteriia</taxon>
        <taxon>Flavobacteriales</taxon>
        <taxon>Flavobacteriaceae</taxon>
        <taxon>Flavobacterium</taxon>
    </lineage>
</organism>
<evidence type="ECO:0000313" key="1">
    <source>
        <dbReference type="EMBL" id="MCV9934726.1"/>
    </source>
</evidence>
<sequence length="186" mass="21388">GLKDLKGDRSFIPFRQLGQYEDVETELYYNRYRYYSPDAGVYLSQDRIGLAGNNPNFYAYVKDSNSWLDILGLNPIIANPNDINFSQRTVSDVRVWNPEKYTKPIDVMVRDGQMVSYDNRRLLSAQNANLSELKVNMVDGNDIMPGSNKTWNEAFEKRFKDIRNIREGGVVPNNGLKDKPKLPSCH</sequence>
<accession>A0A9X3CAM9</accession>
<dbReference type="Proteomes" id="UP001151133">
    <property type="component" value="Unassembled WGS sequence"/>
</dbReference>